<proteinExistence type="predicted"/>
<comment type="caution">
    <text evidence="3">The sequence shown here is derived from an EMBL/GenBank/DDBJ whole genome shotgun (WGS) entry which is preliminary data.</text>
</comment>
<dbReference type="EMBL" id="JASCZI010181261">
    <property type="protein sequence ID" value="MED6180234.1"/>
    <property type="molecule type" value="Genomic_DNA"/>
</dbReference>
<name>A0ABU6W4G7_9FABA</name>
<evidence type="ECO:0000259" key="2">
    <source>
        <dbReference type="PROSITE" id="PS50102"/>
    </source>
</evidence>
<keyword evidence="4" id="KW-1185">Reference proteome</keyword>
<accession>A0ABU6W4G7</accession>
<dbReference type="SMART" id="SM00360">
    <property type="entry name" value="RRM"/>
    <property type="match status" value="1"/>
</dbReference>
<sequence>MERGRIQVGAVHTVFMDNLPVTVTKRELYKLFGRDGYVYDIFVSRKKRWSINSPFAFVRYQGYENAMSACKRLNGVEWRGAKLAISLSIYKREQNDKRKMHGVVNVRKQEQKVVKKWVAIRKTRHEGDGNGGNKLAMEAVKLSGKNEVEVIWSVK</sequence>
<feature type="domain" description="RRM" evidence="2">
    <location>
        <begin position="12"/>
        <end position="90"/>
    </location>
</feature>
<keyword evidence="1" id="KW-0694">RNA-binding</keyword>
<reference evidence="3 4" key="1">
    <citation type="journal article" date="2023" name="Plants (Basel)">
        <title>Bridging the Gap: Combining Genomics and Transcriptomics Approaches to Understand Stylosanthes scabra, an Orphan Legume from the Brazilian Caatinga.</title>
        <authorList>
            <person name="Ferreira-Neto J.R.C."/>
            <person name="da Silva M.D."/>
            <person name="Binneck E."/>
            <person name="de Melo N.F."/>
            <person name="da Silva R.H."/>
            <person name="de Melo A.L.T.M."/>
            <person name="Pandolfi V."/>
            <person name="Bustamante F.O."/>
            <person name="Brasileiro-Vidal A.C."/>
            <person name="Benko-Iseppon A.M."/>
        </authorList>
    </citation>
    <scope>NUCLEOTIDE SEQUENCE [LARGE SCALE GENOMIC DNA]</scope>
    <source>
        <tissue evidence="3">Leaves</tissue>
    </source>
</reference>
<dbReference type="SUPFAM" id="SSF54928">
    <property type="entry name" value="RNA-binding domain, RBD"/>
    <property type="match status" value="1"/>
</dbReference>
<dbReference type="InterPro" id="IPR000504">
    <property type="entry name" value="RRM_dom"/>
</dbReference>
<dbReference type="Gene3D" id="3.30.70.330">
    <property type="match status" value="1"/>
</dbReference>
<protein>
    <recommendedName>
        <fullName evidence="2">RRM domain-containing protein</fullName>
    </recommendedName>
</protein>
<evidence type="ECO:0000256" key="1">
    <source>
        <dbReference type="PROSITE-ProRule" id="PRU00176"/>
    </source>
</evidence>
<gene>
    <name evidence="3" type="ORF">PIB30_008428</name>
</gene>
<dbReference type="Pfam" id="PF00076">
    <property type="entry name" value="RRM_1"/>
    <property type="match status" value="1"/>
</dbReference>
<dbReference type="CDD" id="cd00590">
    <property type="entry name" value="RRM_SF"/>
    <property type="match status" value="1"/>
</dbReference>
<organism evidence="3 4">
    <name type="scientific">Stylosanthes scabra</name>
    <dbReference type="NCBI Taxonomy" id="79078"/>
    <lineage>
        <taxon>Eukaryota</taxon>
        <taxon>Viridiplantae</taxon>
        <taxon>Streptophyta</taxon>
        <taxon>Embryophyta</taxon>
        <taxon>Tracheophyta</taxon>
        <taxon>Spermatophyta</taxon>
        <taxon>Magnoliopsida</taxon>
        <taxon>eudicotyledons</taxon>
        <taxon>Gunneridae</taxon>
        <taxon>Pentapetalae</taxon>
        <taxon>rosids</taxon>
        <taxon>fabids</taxon>
        <taxon>Fabales</taxon>
        <taxon>Fabaceae</taxon>
        <taxon>Papilionoideae</taxon>
        <taxon>50 kb inversion clade</taxon>
        <taxon>dalbergioids sensu lato</taxon>
        <taxon>Dalbergieae</taxon>
        <taxon>Pterocarpus clade</taxon>
        <taxon>Stylosanthes</taxon>
    </lineage>
</organism>
<dbReference type="PROSITE" id="PS50102">
    <property type="entry name" value="RRM"/>
    <property type="match status" value="1"/>
</dbReference>
<dbReference type="InterPro" id="IPR035979">
    <property type="entry name" value="RBD_domain_sf"/>
</dbReference>
<evidence type="ECO:0000313" key="3">
    <source>
        <dbReference type="EMBL" id="MED6180234.1"/>
    </source>
</evidence>
<dbReference type="InterPro" id="IPR012677">
    <property type="entry name" value="Nucleotide-bd_a/b_plait_sf"/>
</dbReference>
<evidence type="ECO:0000313" key="4">
    <source>
        <dbReference type="Proteomes" id="UP001341840"/>
    </source>
</evidence>
<dbReference type="Proteomes" id="UP001341840">
    <property type="component" value="Unassembled WGS sequence"/>
</dbReference>